<reference evidence="2 3" key="1">
    <citation type="submission" date="2019-08" db="EMBL/GenBank/DDBJ databases">
        <authorList>
            <person name="Ye J."/>
        </authorList>
    </citation>
    <scope>NUCLEOTIDE SEQUENCE [LARGE SCALE GENOMIC DNA]</scope>
    <source>
        <strain evidence="2 3">TK008</strain>
    </source>
</reference>
<keyword evidence="2" id="KW-0489">Methyltransferase</keyword>
<dbReference type="OrthoDB" id="7846612at2"/>
<evidence type="ECO:0000259" key="1">
    <source>
        <dbReference type="Pfam" id="PF05050"/>
    </source>
</evidence>
<dbReference type="AlphaFoldDB" id="A0A5C6S5P5"/>
<proteinExistence type="predicted"/>
<organism evidence="2 3">
    <name type="scientific">Paracoccus aurantiacus</name>
    <dbReference type="NCBI Taxonomy" id="2599412"/>
    <lineage>
        <taxon>Bacteria</taxon>
        <taxon>Pseudomonadati</taxon>
        <taxon>Pseudomonadota</taxon>
        <taxon>Alphaproteobacteria</taxon>
        <taxon>Rhodobacterales</taxon>
        <taxon>Paracoccaceae</taxon>
        <taxon>Paracoccus</taxon>
    </lineage>
</organism>
<dbReference type="Pfam" id="PF05050">
    <property type="entry name" value="Methyltransf_21"/>
    <property type="match status" value="1"/>
</dbReference>
<dbReference type="PANTHER" id="PTHR34203:SF15">
    <property type="entry name" value="SLL1173 PROTEIN"/>
    <property type="match status" value="1"/>
</dbReference>
<dbReference type="PANTHER" id="PTHR34203">
    <property type="entry name" value="METHYLTRANSFERASE, FKBM FAMILY PROTEIN"/>
    <property type="match status" value="1"/>
</dbReference>
<dbReference type="EMBL" id="VOPL01000002">
    <property type="protein sequence ID" value="TXB69607.1"/>
    <property type="molecule type" value="Genomic_DNA"/>
</dbReference>
<evidence type="ECO:0000313" key="2">
    <source>
        <dbReference type="EMBL" id="TXB69607.1"/>
    </source>
</evidence>
<dbReference type="SUPFAM" id="SSF53335">
    <property type="entry name" value="S-adenosyl-L-methionine-dependent methyltransferases"/>
    <property type="match status" value="1"/>
</dbReference>
<accession>A0A5C6S5P5</accession>
<protein>
    <submittedName>
        <fullName evidence="2">FkbM family methyltransferase</fullName>
    </submittedName>
</protein>
<dbReference type="GO" id="GO:0008168">
    <property type="term" value="F:methyltransferase activity"/>
    <property type="evidence" value="ECO:0007669"/>
    <property type="project" value="UniProtKB-KW"/>
</dbReference>
<keyword evidence="2" id="KW-0808">Transferase</keyword>
<dbReference type="InterPro" id="IPR029063">
    <property type="entry name" value="SAM-dependent_MTases_sf"/>
</dbReference>
<feature type="domain" description="Methyltransferase FkbM" evidence="1">
    <location>
        <begin position="63"/>
        <end position="192"/>
    </location>
</feature>
<dbReference type="InterPro" id="IPR052514">
    <property type="entry name" value="SAM-dependent_MTase"/>
</dbReference>
<gene>
    <name evidence="2" type="ORF">FQV27_05655</name>
</gene>
<keyword evidence="3" id="KW-1185">Reference proteome</keyword>
<dbReference type="InterPro" id="IPR006342">
    <property type="entry name" value="FkbM_mtfrase"/>
</dbReference>
<dbReference type="Gene3D" id="3.40.50.150">
    <property type="entry name" value="Vaccinia Virus protein VP39"/>
    <property type="match status" value="1"/>
</dbReference>
<comment type="caution">
    <text evidence="2">The sequence shown here is derived from an EMBL/GenBank/DDBJ whole genome shotgun (WGS) entry which is preliminary data.</text>
</comment>
<dbReference type="Proteomes" id="UP000321562">
    <property type="component" value="Unassembled WGS sequence"/>
</dbReference>
<dbReference type="GO" id="GO:0032259">
    <property type="term" value="P:methylation"/>
    <property type="evidence" value="ECO:0007669"/>
    <property type="project" value="UniProtKB-KW"/>
</dbReference>
<name>A0A5C6S5P5_9RHOB</name>
<evidence type="ECO:0000313" key="3">
    <source>
        <dbReference type="Proteomes" id="UP000321562"/>
    </source>
</evidence>
<dbReference type="NCBIfam" id="TIGR01444">
    <property type="entry name" value="fkbM_fam"/>
    <property type="match status" value="1"/>
</dbReference>
<sequence length="317" mass="35116">MGIELETPDSLYGPLQLPDWPSDLIVRALRMHGEWAAIEAMLAATVVPESARLWDLGAFLGTFSMGVARSASLSSVLAVEANPELAAPLRANLETNLNVPVQVFSGGVGQSSGWIVPRNEGALEANHGAQSFAFQEEPAPGAIACRALRDLRTGHGGYDFLKMDLEGMERQALIGDHEYIRENKPVIWAECNEEIASLDLFEALHWLGYRTVYVAFPAFRADNYRGAEDLLHPFAYEAALLAAPDDVLERFAPATVLDDIIVRPIAEKFDLRRALYDTPRWGRPDWQGLSRPEMLARMGRILHGVELKDFLKPPQID</sequence>